<accession>A0AAD5TMP1</accession>
<feature type="compositionally biased region" description="Low complexity" evidence="7">
    <location>
        <begin position="339"/>
        <end position="354"/>
    </location>
</feature>
<feature type="region of interest" description="Disordered" evidence="7">
    <location>
        <begin position="245"/>
        <end position="316"/>
    </location>
</feature>
<feature type="region of interest" description="Disordered" evidence="7">
    <location>
        <begin position="160"/>
        <end position="187"/>
    </location>
</feature>
<evidence type="ECO:0000256" key="1">
    <source>
        <dbReference type="ARBA" id="ARBA00022723"/>
    </source>
</evidence>
<evidence type="ECO:0000313" key="9">
    <source>
        <dbReference type="EMBL" id="KAJ3180747.1"/>
    </source>
</evidence>
<feature type="compositionally biased region" description="Gly residues" evidence="7">
    <location>
        <begin position="932"/>
        <end position="949"/>
    </location>
</feature>
<evidence type="ECO:0000256" key="2">
    <source>
        <dbReference type="ARBA" id="ARBA00022771"/>
    </source>
</evidence>
<evidence type="ECO:0000256" key="7">
    <source>
        <dbReference type="SAM" id="MobiDB-lite"/>
    </source>
</evidence>
<organism evidence="9 10">
    <name type="scientific">Geranomyces variabilis</name>
    <dbReference type="NCBI Taxonomy" id="109894"/>
    <lineage>
        <taxon>Eukaryota</taxon>
        <taxon>Fungi</taxon>
        <taxon>Fungi incertae sedis</taxon>
        <taxon>Chytridiomycota</taxon>
        <taxon>Chytridiomycota incertae sedis</taxon>
        <taxon>Chytridiomycetes</taxon>
        <taxon>Spizellomycetales</taxon>
        <taxon>Powellomycetaceae</taxon>
        <taxon>Geranomyces</taxon>
    </lineage>
</organism>
<feature type="region of interest" description="Disordered" evidence="7">
    <location>
        <begin position="924"/>
        <end position="949"/>
    </location>
</feature>
<keyword evidence="3" id="KW-0862">Zinc</keyword>
<dbReference type="SUPFAM" id="SSF57716">
    <property type="entry name" value="Glucocorticoid receptor-like (DNA-binding domain)"/>
    <property type="match status" value="1"/>
</dbReference>
<reference evidence="9" key="1">
    <citation type="submission" date="2020-05" db="EMBL/GenBank/DDBJ databases">
        <title>Phylogenomic resolution of chytrid fungi.</title>
        <authorList>
            <person name="Stajich J.E."/>
            <person name="Amses K."/>
            <person name="Simmons R."/>
            <person name="Seto K."/>
            <person name="Myers J."/>
            <person name="Bonds A."/>
            <person name="Quandt C.A."/>
            <person name="Barry K."/>
            <person name="Liu P."/>
            <person name="Grigoriev I."/>
            <person name="Longcore J.E."/>
            <person name="James T.Y."/>
        </authorList>
    </citation>
    <scope>NUCLEOTIDE SEQUENCE</scope>
    <source>
        <strain evidence="9">JEL0379</strain>
    </source>
</reference>
<feature type="region of interest" description="Disordered" evidence="7">
    <location>
        <begin position="413"/>
        <end position="478"/>
    </location>
</feature>
<feature type="compositionally biased region" description="Low complexity" evidence="7">
    <location>
        <begin position="413"/>
        <end position="426"/>
    </location>
</feature>
<evidence type="ECO:0000259" key="8">
    <source>
        <dbReference type="PROSITE" id="PS50114"/>
    </source>
</evidence>
<evidence type="ECO:0000256" key="5">
    <source>
        <dbReference type="ARBA" id="ARBA00023163"/>
    </source>
</evidence>
<feature type="region of interest" description="Disordered" evidence="7">
    <location>
        <begin position="333"/>
        <end position="354"/>
    </location>
</feature>
<feature type="domain" description="GATA-type" evidence="8">
    <location>
        <begin position="874"/>
        <end position="916"/>
    </location>
</feature>
<dbReference type="GO" id="GO:0006355">
    <property type="term" value="P:regulation of DNA-templated transcription"/>
    <property type="evidence" value="ECO:0007669"/>
    <property type="project" value="InterPro"/>
</dbReference>
<keyword evidence="5" id="KW-0804">Transcription</keyword>
<feature type="compositionally biased region" description="Polar residues" evidence="7">
    <location>
        <begin position="169"/>
        <end position="183"/>
    </location>
</feature>
<gene>
    <name evidence="9" type="primary">WC2_1</name>
    <name evidence="9" type="ORF">HDU87_001860</name>
</gene>
<evidence type="ECO:0000313" key="10">
    <source>
        <dbReference type="Proteomes" id="UP001212152"/>
    </source>
</evidence>
<feature type="compositionally biased region" description="Low complexity" evidence="7">
    <location>
        <begin position="270"/>
        <end position="291"/>
    </location>
</feature>
<dbReference type="InterPro" id="IPR000679">
    <property type="entry name" value="Znf_GATA"/>
</dbReference>
<feature type="region of interest" description="Disordered" evidence="7">
    <location>
        <begin position="617"/>
        <end position="702"/>
    </location>
</feature>
<dbReference type="PANTHER" id="PTHR47172:SF24">
    <property type="entry name" value="GATA ZINC FINGER DOMAIN-CONTAINING PROTEIN 14-RELATED"/>
    <property type="match status" value="1"/>
</dbReference>
<dbReference type="Pfam" id="PF00320">
    <property type="entry name" value="GATA"/>
    <property type="match status" value="1"/>
</dbReference>
<keyword evidence="9" id="KW-0675">Receptor</keyword>
<dbReference type="Proteomes" id="UP001212152">
    <property type="component" value="Unassembled WGS sequence"/>
</dbReference>
<dbReference type="PROSITE" id="PS50114">
    <property type="entry name" value="GATA_ZN_FINGER_2"/>
    <property type="match status" value="1"/>
</dbReference>
<dbReference type="SMART" id="SM00401">
    <property type="entry name" value="ZnF_GATA"/>
    <property type="match status" value="1"/>
</dbReference>
<dbReference type="GO" id="GO:0008270">
    <property type="term" value="F:zinc ion binding"/>
    <property type="evidence" value="ECO:0007669"/>
    <property type="project" value="UniProtKB-KW"/>
</dbReference>
<dbReference type="EMBL" id="JADGJQ010000015">
    <property type="protein sequence ID" value="KAJ3180747.1"/>
    <property type="molecule type" value="Genomic_DNA"/>
</dbReference>
<feature type="compositionally biased region" description="Basic and acidic residues" evidence="7">
    <location>
        <begin position="630"/>
        <end position="640"/>
    </location>
</feature>
<feature type="compositionally biased region" description="Low complexity" evidence="7">
    <location>
        <begin position="457"/>
        <end position="470"/>
    </location>
</feature>
<dbReference type="Gene3D" id="3.30.50.10">
    <property type="entry name" value="Erythroid Transcription Factor GATA-1, subunit A"/>
    <property type="match status" value="1"/>
</dbReference>
<feature type="compositionally biased region" description="Polar residues" evidence="7">
    <location>
        <begin position="245"/>
        <end position="265"/>
    </location>
</feature>
<keyword evidence="4" id="KW-0805">Transcription regulation</keyword>
<dbReference type="InterPro" id="IPR013088">
    <property type="entry name" value="Znf_NHR/GATA"/>
</dbReference>
<dbReference type="GO" id="GO:0043565">
    <property type="term" value="F:sequence-specific DNA binding"/>
    <property type="evidence" value="ECO:0007669"/>
    <property type="project" value="InterPro"/>
</dbReference>
<evidence type="ECO:0000256" key="4">
    <source>
        <dbReference type="ARBA" id="ARBA00023015"/>
    </source>
</evidence>
<sequence length="949" mass="95690">MFLQSPYQIPDDTGPSTGVVPLDAGASAEYVGVADLIAGPHQFLETRFFRVILPEKEEDLTLDVKLEMGRDVELLRGLPAGSSPSAPLPTSAAVGSPAGSARVVAGSVSGASPVLLNGARTSGTARQALADFLSAKSVSHASGALAEPTVHIPMAAIAKAKTATPHSKPASTSGGTPSSNLNPVSPLIGKRGTFVTTGSPTVAASPGASPVTAADILRNASKSASLAAGVYPSPVGASLYTLPHTSTSATPSSRSIPPTGSSTAPSAVKPSSTVPTRPSSASSSSSVASVANKLPNPSSPVISLPPAPSAQVPPSEWSLQQWTQMNSFLKAVRERRETGSSSAGPASSSSPLSMSAADRLALLNTLEQLARQPPPALANSAPGAAAPAVPTAQMIATLAALVAGPCVSTPQNVVAPSASSPVASSVDKPGAKRRVSKAAPSGAAPNRASTPLPRQPAPAFASSSIASSSSDVGTPGASVQIGLGAVTSKLKTPRRRRNPPVMVFEFAESPGKHYLFPKDALIEVTRTHLVGDREMSELAFAVYLPPYRGGRPQPMQGVVLQLMNVPSPLSQTIKDASIEKNQAIKKLEKKGSTLQPPGLLCAHYHDVQLGKDLAASLGRTIGPPAPVRRRPTDLKRERKPSTVPLAGAHESETGSSPVLQAVESLDVGSEAAEPTTTPPVPETAPSADMLPGESSAALAAGSADHVSVAGPAEDAIVTNAQPLTASVAPPNSPRTVPPSVASSPKRPPPTDLASPPTKRPATRRTSIIATHKSPESRLPGLSQAVSALTTGGAASRRRRSIAASQSAPATPAGAVSTTPPLASSSRSPPLPPHTTNTSPRTSGRVAALAAAAQAAAAATTASVTATSAASPPSASSELRCLRCDGKDTPMWRRGPDGPKTLCNACGVKFMLGKLARSETGGWIEGKRRGDLFPGGVGPGPGAGGGGADS</sequence>
<keyword evidence="1" id="KW-0479">Metal-binding</keyword>
<keyword evidence="2 6" id="KW-0863">Zinc-finger</keyword>
<keyword evidence="10" id="KW-1185">Reference proteome</keyword>
<comment type="caution">
    <text evidence="9">The sequence shown here is derived from an EMBL/GenBank/DDBJ whole genome shotgun (WGS) entry which is preliminary data.</text>
</comment>
<evidence type="ECO:0000256" key="3">
    <source>
        <dbReference type="ARBA" id="ARBA00022833"/>
    </source>
</evidence>
<proteinExistence type="predicted"/>
<dbReference type="PANTHER" id="PTHR47172">
    <property type="entry name" value="OS01G0976800 PROTEIN"/>
    <property type="match status" value="1"/>
</dbReference>
<evidence type="ECO:0000256" key="6">
    <source>
        <dbReference type="PROSITE-ProRule" id="PRU00094"/>
    </source>
</evidence>
<dbReference type="CDD" id="cd00202">
    <property type="entry name" value="ZnF_GATA"/>
    <property type="match status" value="1"/>
</dbReference>
<name>A0AAD5TMP1_9FUNG</name>
<protein>
    <submittedName>
        <fullName evidence="9">Blue light receptor</fullName>
    </submittedName>
</protein>
<feature type="compositionally biased region" description="Low complexity" evidence="7">
    <location>
        <begin position="816"/>
        <end position="827"/>
    </location>
</feature>
<feature type="region of interest" description="Disordered" evidence="7">
    <location>
        <begin position="723"/>
        <end position="846"/>
    </location>
</feature>
<dbReference type="AlphaFoldDB" id="A0AAD5TMP1"/>